<protein>
    <submittedName>
        <fullName evidence="3">Uncharacterized protein</fullName>
    </submittedName>
</protein>
<sequence length="76" mass="7570">MFSITKSTLLILASLFAIGMSSPTAPAPGVTSDGLAIPIAGAINPVISGNNFGVPVSANPVTNPNESESSPDMSLL</sequence>
<feature type="compositionally biased region" description="Polar residues" evidence="1">
    <location>
        <begin position="59"/>
        <end position="76"/>
    </location>
</feature>
<dbReference type="EMBL" id="KV419403">
    <property type="protein sequence ID" value="KZS94706.1"/>
    <property type="molecule type" value="Genomic_DNA"/>
</dbReference>
<organism evidence="3 4">
    <name type="scientific">Sistotremastrum niveocremeum HHB9708</name>
    <dbReference type="NCBI Taxonomy" id="1314777"/>
    <lineage>
        <taxon>Eukaryota</taxon>
        <taxon>Fungi</taxon>
        <taxon>Dikarya</taxon>
        <taxon>Basidiomycota</taxon>
        <taxon>Agaricomycotina</taxon>
        <taxon>Agaricomycetes</taxon>
        <taxon>Sistotremastrales</taxon>
        <taxon>Sistotremastraceae</taxon>
        <taxon>Sertulicium</taxon>
        <taxon>Sertulicium niveocremeum</taxon>
    </lineage>
</organism>
<evidence type="ECO:0000313" key="3">
    <source>
        <dbReference type="EMBL" id="KZS94706.1"/>
    </source>
</evidence>
<evidence type="ECO:0000256" key="2">
    <source>
        <dbReference type="SAM" id="SignalP"/>
    </source>
</evidence>
<gene>
    <name evidence="3" type="ORF">SISNIDRAFT_548710</name>
</gene>
<evidence type="ECO:0000313" key="4">
    <source>
        <dbReference type="Proteomes" id="UP000076722"/>
    </source>
</evidence>
<accession>A0A164W3F1</accession>
<name>A0A164W3F1_9AGAM</name>
<evidence type="ECO:0000256" key="1">
    <source>
        <dbReference type="SAM" id="MobiDB-lite"/>
    </source>
</evidence>
<feature type="chain" id="PRO_5007854070" evidence="2">
    <location>
        <begin position="22"/>
        <end position="76"/>
    </location>
</feature>
<keyword evidence="2" id="KW-0732">Signal</keyword>
<keyword evidence="4" id="KW-1185">Reference proteome</keyword>
<proteinExistence type="predicted"/>
<dbReference type="AlphaFoldDB" id="A0A164W3F1"/>
<feature type="signal peptide" evidence="2">
    <location>
        <begin position="1"/>
        <end position="21"/>
    </location>
</feature>
<reference evidence="3 4" key="1">
    <citation type="journal article" date="2016" name="Mol. Biol. Evol.">
        <title>Comparative Genomics of Early-Diverging Mushroom-Forming Fungi Provides Insights into the Origins of Lignocellulose Decay Capabilities.</title>
        <authorList>
            <person name="Nagy L.G."/>
            <person name="Riley R."/>
            <person name="Tritt A."/>
            <person name="Adam C."/>
            <person name="Daum C."/>
            <person name="Floudas D."/>
            <person name="Sun H."/>
            <person name="Yadav J.S."/>
            <person name="Pangilinan J."/>
            <person name="Larsson K.H."/>
            <person name="Matsuura K."/>
            <person name="Barry K."/>
            <person name="Labutti K."/>
            <person name="Kuo R."/>
            <person name="Ohm R.A."/>
            <person name="Bhattacharya S.S."/>
            <person name="Shirouzu T."/>
            <person name="Yoshinaga Y."/>
            <person name="Martin F.M."/>
            <person name="Grigoriev I.V."/>
            <person name="Hibbett D.S."/>
        </authorList>
    </citation>
    <scope>NUCLEOTIDE SEQUENCE [LARGE SCALE GENOMIC DNA]</scope>
    <source>
        <strain evidence="3 4">HHB9708</strain>
    </source>
</reference>
<dbReference type="Proteomes" id="UP000076722">
    <property type="component" value="Unassembled WGS sequence"/>
</dbReference>
<feature type="region of interest" description="Disordered" evidence="1">
    <location>
        <begin position="57"/>
        <end position="76"/>
    </location>
</feature>